<protein>
    <submittedName>
        <fullName evidence="3">Uncharacterized protein</fullName>
    </submittedName>
</protein>
<dbReference type="AlphaFoldDB" id="A0A1H1GLS4"/>
<keyword evidence="2" id="KW-1133">Transmembrane helix</keyword>
<keyword evidence="2" id="KW-0812">Transmembrane</keyword>
<dbReference type="Proteomes" id="UP000199289">
    <property type="component" value="Unassembled WGS sequence"/>
</dbReference>
<evidence type="ECO:0000256" key="1">
    <source>
        <dbReference type="SAM" id="MobiDB-lite"/>
    </source>
</evidence>
<keyword evidence="2" id="KW-0472">Membrane</keyword>
<feature type="compositionally biased region" description="Basic and acidic residues" evidence="1">
    <location>
        <begin position="110"/>
        <end position="122"/>
    </location>
</feature>
<evidence type="ECO:0000313" key="3">
    <source>
        <dbReference type="EMBL" id="SDR13826.1"/>
    </source>
</evidence>
<feature type="region of interest" description="Disordered" evidence="1">
    <location>
        <begin position="106"/>
        <end position="126"/>
    </location>
</feature>
<sequence length="185" mass="19858">MTSPERAQATDSDDEDAKLFEPTLTSLFEHRRVRGGVKGLAAGGVATVVMSCFRISISQSPPPTSWFWAKYVSGGEPEDHLVPGAILHLFYGIVAGGVFGALVSAPSDSSDPRDGGEADERSQVTTEQKTTALGLVYGILISVFGTATLIRRVLQLDLDEDERFVFHASHVVYGLALGAWFGSDR</sequence>
<organism evidence="3 4">
    <name type="scientific">Halopelagius longus</name>
    <dbReference type="NCBI Taxonomy" id="1236180"/>
    <lineage>
        <taxon>Archaea</taxon>
        <taxon>Methanobacteriati</taxon>
        <taxon>Methanobacteriota</taxon>
        <taxon>Stenosarchaea group</taxon>
        <taxon>Halobacteria</taxon>
        <taxon>Halobacteriales</taxon>
        <taxon>Haloferacaceae</taxon>
    </lineage>
</organism>
<dbReference type="EMBL" id="FNKQ01000006">
    <property type="protein sequence ID" value="SDR13826.1"/>
    <property type="molecule type" value="Genomic_DNA"/>
</dbReference>
<dbReference type="OrthoDB" id="199052at2157"/>
<proteinExistence type="predicted"/>
<feature type="transmembrane region" description="Helical" evidence="2">
    <location>
        <begin position="131"/>
        <end position="152"/>
    </location>
</feature>
<feature type="transmembrane region" description="Helical" evidence="2">
    <location>
        <begin position="39"/>
        <end position="57"/>
    </location>
</feature>
<accession>A0A1H1GLS4</accession>
<dbReference type="RefSeq" id="WP_217629045.1">
    <property type="nucleotide sequence ID" value="NZ_FNKQ01000006.1"/>
</dbReference>
<reference evidence="4" key="1">
    <citation type="submission" date="2016-10" db="EMBL/GenBank/DDBJ databases">
        <authorList>
            <person name="Varghese N."/>
            <person name="Submissions S."/>
        </authorList>
    </citation>
    <scope>NUCLEOTIDE SEQUENCE [LARGE SCALE GENOMIC DNA]</scope>
    <source>
        <strain evidence="4">CGMCC 1.12397</strain>
    </source>
</reference>
<name>A0A1H1GLS4_9EURY</name>
<feature type="transmembrane region" description="Helical" evidence="2">
    <location>
        <begin position="164"/>
        <end position="182"/>
    </location>
</feature>
<feature type="transmembrane region" description="Helical" evidence="2">
    <location>
        <begin position="81"/>
        <end position="103"/>
    </location>
</feature>
<evidence type="ECO:0000256" key="2">
    <source>
        <dbReference type="SAM" id="Phobius"/>
    </source>
</evidence>
<evidence type="ECO:0000313" key="4">
    <source>
        <dbReference type="Proteomes" id="UP000199289"/>
    </source>
</evidence>
<gene>
    <name evidence="3" type="ORF">SAMN05216278_3739</name>
</gene>